<dbReference type="OrthoDB" id="286810at2"/>
<name>A0A5C5ZBG0_9BACT</name>
<evidence type="ECO:0000313" key="2">
    <source>
        <dbReference type="Proteomes" id="UP000315010"/>
    </source>
</evidence>
<evidence type="ECO:0000313" key="1">
    <source>
        <dbReference type="EMBL" id="TWT83893.1"/>
    </source>
</evidence>
<keyword evidence="2" id="KW-1185">Reference proteome</keyword>
<protein>
    <submittedName>
        <fullName evidence="1">Uncharacterized protein</fullName>
    </submittedName>
</protein>
<dbReference type="RefSeq" id="WP_146401323.1">
    <property type="nucleotide sequence ID" value="NZ_SJPJ01000001.1"/>
</dbReference>
<accession>A0A5C5ZBG0</accession>
<proteinExistence type="predicted"/>
<comment type="caution">
    <text evidence="1">The sequence shown here is derived from an EMBL/GenBank/DDBJ whole genome shotgun (WGS) entry which is preliminary data.</text>
</comment>
<sequence length="62" mass="6935">MSSSHRSHTSDAVIKKEAHATGAVLLPKEQPEDFIAEFNRTYASIGWKIESLPPTKVIKNRD</sequence>
<organism evidence="1 2">
    <name type="scientific">Novipirellula herctigrandis</name>
    <dbReference type="NCBI Taxonomy" id="2527986"/>
    <lineage>
        <taxon>Bacteria</taxon>
        <taxon>Pseudomonadati</taxon>
        <taxon>Planctomycetota</taxon>
        <taxon>Planctomycetia</taxon>
        <taxon>Pirellulales</taxon>
        <taxon>Pirellulaceae</taxon>
        <taxon>Novipirellula</taxon>
    </lineage>
</organism>
<gene>
    <name evidence="1" type="ORF">CA13_53670</name>
</gene>
<dbReference type="AlphaFoldDB" id="A0A5C5ZBG0"/>
<dbReference type="EMBL" id="SJPJ01000001">
    <property type="protein sequence ID" value="TWT83893.1"/>
    <property type="molecule type" value="Genomic_DNA"/>
</dbReference>
<dbReference type="Proteomes" id="UP000315010">
    <property type="component" value="Unassembled WGS sequence"/>
</dbReference>
<reference evidence="1 2" key="1">
    <citation type="submission" date="2019-02" db="EMBL/GenBank/DDBJ databases">
        <title>Deep-cultivation of Planctomycetes and their phenomic and genomic characterization uncovers novel biology.</title>
        <authorList>
            <person name="Wiegand S."/>
            <person name="Jogler M."/>
            <person name="Boedeker C."/>
            <person name="Pinto D."/>
            <person name="Vollmers J."/>
            <person name="Rivas-Marin E."/>
            <person name="Kohn T."/>
            <person name="Peeters S.H."/>
            <person name="Heuer A."/>
            <person name="Rast P."/>
            <person name="Oberbeckmann S."/>
            <person name="Bunk B."/>
            <person name="Jeske O."/>
            <person name="Meyerdierks A."/>
            <person name="Storesund J.E."/>
            <person name="Kallscheuer N."/>
            <person name="Luecker S."/>
            <person name="Lage O.M."/>
            <person name="Pohl T."/>
            <person name="Merkel B.J."/>
            <person name="Hornburger P."/>
            <person name="Mueller R.-W."/>
            <person name="Bruemmer F."/>
            <person name="Labrenz M."/>
            <person name="Spormann A.M."/>
            <person name="Op Den Camp H."/>
            <person name="Overmann J."/>
            <person name="Amann R."/>
            <person name="Jetten M.S.M."/>
            <person name="Mascher T."/>
            <person name="Medema M.H."/>
            <person name="Devos D.P."/>
            <person name="Kaster A.-K."/>
            <person name="Ovreas L."/>
            <person name="Rohde M."/>
            <person name="Galperin M.Y."/>
            <person name="Jogler C."/>
        </authorList>
    </citation>
    <scope>NUCLEOTIDE SEQUENCE [LARGE SCALE GENOMIC DNA]</scope>
    <source>
        <strain evidence="1 2">CA13</strain>
    </source>
</reference>